<dbReference type="InterPro" id="IPR014717">
    <property type="entry name" value="Transl_elong_EF1B/ribsomal_bS6"/>
</dbReference>
<keyword evidence="1" id="KW-0472">Membrane</keyword>
<feature type="transmembrane region" description="Helical" evidence="1">
    <location>
        <begin position="33"/>
        <end position="53"/>
    </location>
</feature>
<dbReference type="Proteomes" id="UP000178109">
    <property type="component" value="Unassembled WGS sequence"/>
</dbReference>
<accession>A0A1G2BS31</accession>
<keyword evidence="1" id="KW-0812">Transmembrane</keyword>
<protein>
    <submittedName>
        <fullName evidence="2">Uncharacterized protein</fullName>
    </submittedName>
</protein>
<organism evidence="2 3">
    <name type="scientific">Candidatus Komeilibacteria bacterium RIFCSPLOWO2_02_FULL_48_11</name>
    <dbReference type="NCBI Taxonomy" id="1798553"/>
    <lineage>
        <taxon>Bacteria</taxon>
        <taxon>Candidatus Komeiliibacteriota</taxon>
    </lineage>
</organism>
<gene>
    <name evidence="2" type="ORF">A3H70_02550</name>
</gene>
<name>A0A1G2BS31_9BACT</name>
<dbReference type="STRING" id="1798553.A3H70_02550"/>
<proteinExistence type="predicted"/>
<dbReference type="EMBL" id="MHKO01000051">
    <property type="protein sequence ID" value="OGY91200.1"/>
    <property type="molecule type" value="Genomic_DNA"/>
</dbReference>
<sequence length="217" mass="23840">MAEIITQQPNTAASAAPAAIKPPSYLLRWFLQYYQLVTAASCILLLVLGYFLLLSPKLTRARIDEAAKFATEQERQKNLELKLQYLAALSKKRAETSEADIQKIAFLLPSGPAIPEFLASLEGIARESQVTVEGIELSLIEPVKTKDQSKGVAVDSLPPDIRALEASVNVAATTYSALKTFLANIEHSLRLMDVVALLYSPAAKSYTIMVHTYYLPK</sequence>
<comment type="caution">
    <text evidence="2">The sequence shown here is derived from an EMBL/GenBank/DDBJ whole genome shotgun (WGS) entry which is preliminary data.</text>
</comment>
<evidence type="ECO:0000313" key="3">
    <source>
        <dbReference type="Proteomes" id="UP000178109"/>
    </source>
</evidence>
<evidence type="ECO:0000313" key="2">
    <source>
        <dbReference type="EMBL" id="OGY91200.1"/>
    </source>
</evidence>
<evidence type="ECO:0000256" key="1">
    <source>
        <dbReference type="SAM" id="Phobius"/>
    </source>
</evidence>
<dbReference type="AlphaFoldDB" id="A0A1G2BS31"/>
<reference evidence="2 3" key="1">
    <citation type="journal article" date="2016" name="Nat. Commun.">
        <title>Thousands of microbial genomes shed light on interconnected biogeochemical processes in an aquifer system.</title>
        <authorList>
            <person name="Anantharaman K."/>
            <person name="Brown C.T."/>
            <person name="Hug L.A."/>
            <person name="Sharon I."/>
            <person name="Castelle C.J."/>
            <person name="Probst A.J."/>
            <person name="Thomas B.C."/>
            <person name="Singh A."/>
            <person name="Wilkins M.J."/>
            <person name="Karaoz U."/>
            <person name="Brodie E.L."/>
            <person name="Williams K.H."/>
            <person name="Hubbard S.S."/>
            <person name="Banfield J.F."/>
        </authorList>
    </citation>
    <scope>NUCLEOTIDE SEQUENCE [LARGE SCALE GENOMIC DNA]</scope>
</reference>
<dbReference type="Gene3D" id="3.30.70.60">
    <property type="match status" value="1"/>
</dbReference>
<keyword evidence="1" id="KW-1133">Transmembrane helix</keyword>